<dbReference type="Pfam" id="PF21633">
    <property type="entry name" value="MOV-10_Ig-like"/>
    <property type="match status" value="1"/>
</dbReference>
<dbReference type="EMBL" id="SGJD01003959">
    <property type="protein sequence ID" value="KAB0392245.1"/>
    <property type="molecule type" value="Genomic_DNA"/>
</dbReference>
<keyword evidence="19" id="KW-1185">Reference proteome</keyword>
<feature type="domain" description="Helicase MOV-10 N-terminal" evidence="14">
    <location>
        <begin position="11"/>
        <end position="72"/>
    </location>
</feature>
<evidence type="ECO:0000313" key="18">
    <source>
        <dbReference type="EMBL" id="KAB0392245.1"/>
    </source>
</evidence>
<dbReference type="FunFam" id="3.40.50.300:FF:000608">
    <property type="entry name" value="Mov10 RISC complex RNA helicase"/>
    <property type="match status" value="1"/>
</dbReference>
<gene>
    <name evidence="18" type="ORF">E2I00_017741</name>
</gene>
<dbReference type="PANTHER" id="PTHR45418">
    <property type="entry name" value="CANCER/TESTIS ANTIGEN 55"/>
    <property type="match status" value="1"/>
</dbReference>
<dbReference type="SUPFAM" id="SSF52540">
    <property type="entry name" value="P-loop containing nucleoside triphosphate hydrolases"/>
    <property type="match status" value="1"/>
</dbReference>
<organism evidence="18 19">
    <name type="scientific">Balaenoptera physalus</name>
    <name type="common">Fin whale</name>
    <name type="synonym">Balaena physalus</name>
    <dbReference type="NCBI Taxonomy" id="9770"/>
    <lineage>
        <taxon>Eukaryota</taxon>
        <taxon>Metazoa</taxon>
        <taxon>Chordata</taxon>
        <taxon>Craniata</taxon>
        <taxon>Vertebrata</taxon>
        <taxon>Euteleostomi</taxon>
        <taxon>Mammalia</taxon>
        <taxon>Eutheria</taxon>
        <taxon>Laurasiatheria</taxon>
        <taxon>Artiodactyla</taxon>
        <taxon>Whippomorpha</taxon>
        <taxon>Cetacea</taxon>
        <taxon>Mysticeti</taxon>
        <taxon>Balaenopteridae</taxon>
        <taxon>Balaenoptera</taxon>
    </lineage>
</organism>
<evidence type="ECO:0000256" key="5">
    <source>
        <dbReference type="ARBA" id="ARBA00022741"/>
    </source>
</evidence>
<feature type="compositionally biased region" description="Basic and acidic residues" evidence="12">
    <location>
        <begin position="938"/>
        <end position="948"/>
    </location>
</feature>
<dbReference type="CDD" id="cd18808">
    <property type="entry name" value="SF1_C_Upf1"/>
    <property type="match status" value="1"/>
</dbReference>
<dbReference type="GO" id="GO:0003723">
    <property type="term" value="F:RNA binding"/>
    <property type="evidence" value="ECO:0007669"/>
    <property type="project" value="UniProtKB-KW"/>
</dbReference>
<dbReference type="GO" id="GO:0005524">
    <property type="term" value="F:ATP binding"/>
    <property type="evidence" value="ECO:0007669"/>
    <property type="project" value="UniProtKB-KW"/>
</dbReference>
<dbReference type="Pfam" id="PF13087">
    <property type="entry name" value="AAA_12"/>
    <property type="match status" value="1"/>
</dbReference>
<evidence type="ECO:0000256" key="7">
    <source>
        <dbReference type="ARBA" id="ARBA00022806"/>
    </source>
</evidence>
<dbReference type="EC" id="3.6.4.13" evidence="3"/>
<dbReference type="InterPro" id="IPR049080">
    <property type="entry name" value="MOV-10-like_beta-barrel"/>
</dbReference>
<evidence type="ECO:0000256" key="9">
    <source>
        <dbReference type="ARBA" id="ARBA00022884"/>
    </source>
</evidence>
<keyword evidence="5" id="KW-0547">Nucleotide-binding</keyword>
<keyword evidence="7" id="KW-0347">Helicase</keyword>
<reference evidence="18 19" key="1">
    <citation type="journal article" date="2019" name="PLoS ONE">
        <title>Genomic analyses reveal an absence of contemporary introgressive admixture between fin whales and blue whales, despite known hybrids.</title>
        <authorList>
            <person name="Westbury M.V."/>
            <person name="Petersen B."/>
            <person name="Lorenzen E.D."/>
        </authorList>
    </citation>
    <scope>NUCLEOTIDE SEQUENCE [LARGE SCALE GENOMIC DNA]</scope>
    <source>
        <strain evidence="18">FinWhale-01</strain>
    </source>
</reference>
<dbReference type="InterPro" id="IPR049075">
    <property type="entry name" value="MOV-10_N"/>
</dbReference>
<dbReference type="InterPro" id="IPR049077">
    <property type="entry name" value="MOV-10_Ig-like"/>
</dbReference>
<accession>A0A643BXI3</accession>
<dbReference type="Pfam" id="PF21634">
    <property type="entry name" value="MOV-10_beta-barrel"/>
    <property type="match status" value="1"/>
</dbReference>
<dbReference type="Pfam" id="PF21632">
    <property type="entry name" value="MOV-10_N"/>
    <property type="match status" value="1"/>
</dbReference>
<dbReference type="InterPro" id="IPR049079">
    <property type="entry name" value="Mov-10_helical"/>
</dbReference>
<keyword evidence="8" id="KW-0067">ATP-binding</keyword>
<evidence type="ECO:0000256" key="2">
    <source>
        <dbReference type="ARBA" id="ARBA00005601"/>
    </source>
</evidence>
<comment type="catalytic activity">
    <reaction evidence="11">
        <text>ATP + H2O = ADP + phosphate + H(+)</text>
        <dbReference type="Rhea" id="RHEA:13065"/>
        <dbReference type="ChEBI" id="CHEBI:15377"/>
        <dbReference type="ChEBI" id="CHEBI:15378"/>
        <dbReference type="ChEBI" id="CHEBI:30616"/>
        <dbReference type="ChEBI" id="CHEBI:43474"/>
        <dbReference type="ChEBI" id="CHEBI:456216"/>
        <dbReference type="EC" id="3.6.4.13"/>
    </reaction>
</comment>
<comment type="similarity">
    <text evidence="2">Belongs to the DNA2/NAM7 helicase family. SDE3 subfamily.</text>
</comment>
<dbReference type="OrthoDB" id="6513042at2759"/>
<evidence type="ECO:0000259" key="13">
    <source>
        <dbReference type="Pfam" id="PF13087"/>
    </source>
</evidence>
<dbReference type="InterPro" id="IPR027417">
    <property type="entry name" value="P-loop_NTPase"/>
</dbReference>
<evidence type="ECO:0000256" key="12">
    <source>
        <dbReference type="SAM" id="MobiDB-lite"/>
    </source>
</evidence>
<evidence type="ECO:0000259" key="15">
    <source>
        <dbReference type="Pfam" id="PF21633"/>
    </source>
</evidence>
<keyword evidence="6" id="KW-0378">Hydrolase</keyword>
<evidence type="ECO:0000313" key="19">
    <source>
        <dbReference type="Proteomes" id="UP000437017"/>
    </source>
</evidence>
<feature type="domain" description="DNA2/NAM7 helicase-like C-terminal" evidence="13">
    <location>
        <begin position="635"/>
        <end position="883"/>
    </location>
</feature>
<feature type="compositionally biased region" description="Polar residues" evidence="12">
    <location>
        <begin position="928"/>
        <end position="937"/>
    </location>
</feature>
<dbReference type="AlphaFoldDB" id="A0A643BXI3"/>
<evidence type="ECO:0000259" key="14">
    <source>
        <dbReference type="Pfam" id="PF21632"/>
    </source>
</evidence>
<evidence type="ECO:0000256" key="8">
    <source>
        <dbReference type="ARBA" id="ARBA00022840"/>
    </source>
</evidence>
<evidence type="ECO:0000256" key="11">
    <source>
        <dbReference type="ARBA" id="ARBA00047984"/>
    </source>
</evidence>
<dbReference type="Proteomes" id="UP000437017">
    <property type="component" value="Unassembled WGS sequence"/>
</dbReference>
<keyword evidence="4" id="KW-0963">Cytoplasm</keyword>
<dbReference type="InterPro" id="IPR041679">
    <property type="entry name" value="DNA2/NAM7-like_C"/>
</dbReference>
<evidence type="ECO:0000259" key="17">
    <source>
        <dbReference type="Pfam" id="PF21635"/>
    </source>
</evidence>
<evidence type="ECO:0000256" key="10">
    <source>
        <dbReference type="ARBA" id="ARBA00023158"/>
    </source>
</evidence>
<dbReference type="Pfam" id="PF21635">
    <property type="entry name" value="Mov-10_helical"/>
    <property type="match status" value="1"/>
</dbReference>
<dbReference type="PANTHER" id="PTHR45418:SF1">
    <property type="entry name" value="CANCER_TESTIS ANTIGEN 55"/>
    <property type="match status" value="1"/>
</dbReference>
<comment type="caution">
    <text evidence="18">The sequence shown here is derived from an EMBL/GenBank/DDBJ whole genome shotgun (WGS) entry which is preliminary data.</text>
</comment>
<comment type="subcellular location">
    <subcellularLocation>
        <location evidence="1">Cytoplasm</location>
        <location evidence="1">P-body</location>
    </subcellularLocation>
</comment>
<feature type="domain" description="Helicase MOV-10-like beta-barrel" evidence="16">
    <location>
        <begin position="328"/>
        <end position="417"/>
    </location>
</feature>
<proteinExistence type="inferred from homology"/>
<keyword evidence="10" id="KW-0943">RNA-mediated gene silencing</keyword>
<evidence type="ECO:0000259" key="16">
    <source>
        <dbReference type="Pfam" id="PF21634"/>
    </source>
</evidence>
<feature type="domain" description="Helicase MOV-10 Ig-like" evidence="15">
    <location>
        <begin position="84"/>
        <end position="211"/>
    </location>
</feature>
<name>A0A643BXI3_BALPH</name>
<evidence type="ECO:0000256" key="4">
    <source>
        <dbReference type="ARBA" id="ARBA00022490"/>
    </source>
</evidence>
<dbReference type="GO" id="GO:0003724">
    <property type="term" value="F:RNA helicase activity"/>
    <property type="evidence" value="ECO:0007669"/>
    <property type="project" value="UniProtKB-EC"/>
</dbReference>
<dbReference type="Gene3D" id="3.40.50.300">
    <property type="entry name" value="P-loop containing nucleotide triphosphate hydrolases"/>
    <property type="match status" value="3"/>
</dbReference>
<evidence type="ECO:0000256" key="3">
    <source>
        <dbReference type="ARBA" id="ARBA00012552"/>
    </source>
</evidence>
<keyword evidence="9" id="KW-0694">RNA-binding</keyword>
<dbReference type="GO" id="GO:0031047">
    <property type="term" value="P:regulatory ncRNA-mediated gene silencing"/>
    <property type="evidence" value="ECO:0007669"/>
    <property type="project" value="UniProtKB-KW"/>
</dbReference>
<protein>
    <recommendedName>
        <fullName evidence="3">RNA helicase</fullName>
        <ecNumber evidence="3">3.6.4.13</ecNumber>
    </recommendedName>
</protein>
<dbReference type="InterPro" id="IPR047187">
    <property type="entry name" value="SF1_C_Upf1"/>
</dbReference>
<feature type="region of interest" description="Disordered" evidence="12">
    <location>
        <begin position="927"/>
        <end position="963"/>
    </location>
</feature>
<feature type="domain" description="Helicase MOV-10 helical" evidence="17">
    <location>
        <begin position="261"/>
        <end position="327"/>
    </location>
</feature>
<evidence type="ECO:0000256" key="1">
    <source>
        <dbReference type="ARBA" id="ARBA00004201"/>
    </source>
</evidence>
<dbReference type="GO" id="GO:0000932">
    <property type="term" value="C:P-body"/>
    <property type="evidence" value="ECO:0007669"/>
    <property type="project" value="UniProtKB-SubCell"/>
</dbReference>
<evidence type="ECO:0000256" key="6">
    <source>
        <dbReference type="ARBA" id="ARBA00022801"/>
    </source>
</evidence>
<sequence length="963" mass="108355">MPSKFSCRQLRETGQRFENFLVDRGLDRETDRERLRTIYNQDFKTSFGTPAPGFSSMLYGMKIANLAYISKHHKSLLATIFYDRAEYLHGKHGVDVEVQGPHEARDGQLLIRLDLNRKEVLTLRLRNGGTQPVTLTHLFPFCRTPQFAFCNDDRELPCPLGPGECYELHVHCKTSFVGYFPATVLWELLGPGEPGSEGAGTFYIARFLAVVAHSPLAAQLKPTTPFKRTQITRNPVVTNRIEEGERPDRAKSYDLELSMALGTYYPPPRLRQLLPILLQGTSIFTAPKEIAEIKAQLETPLKWRNYEVKLRLLLHLEELQMEHDIRHYDLESVPMTWDPVDQNPGLLTLEVPGVAESRPSVLRGDHLFALLSSETHQEDPVTYKGFVHKVELDRVKLSFSTSLLSRFVDGLTFKVNFTFNRQPLRVQHRALELTGRWPLCPLLFPVASRGVPLLPSDVKLKLYDRSLESNPEQLQAMKHIVMGTTRPAPYIIFGPPGTGKTVTLVEAIKQQWEANATLRQPESQARFSLSPPPGDQKLLPTLCSSPPQVVKHLPKAHILACAPLVSAQFPIDHFTHIFIDEAGHSMEPESLVAIAGLMEVKEADNPGGQLVLAGDPRQLGPVLRCPLTQKHGLGYSLLERLLTYNALYKKGPDGYNPQFITKLLRNYRSHPTILDIPNQLYYEGELQACADVVDRERFCRWEGLPRQDFPIIFHGVMGKDEREGNSPSFFNPEEAATVTSYLKQLLAPSSKKGKARLSPRSVGVISPYRKQVEKIRYCITKLDKELRGLDDIKDLKVGSVEEFQGQERSVILISTVRSSQSFVQLDLDFNLGFLKNPKVQGLGGGRDSSFLRALPCRDPSTSSHQRFNVAVTRAKALLIVVGNPLLLGHDPDWKVFLEFCKENGGYTGCPFPAKLDLQQGQNLLQDLSKLSPSTSGPKSHDYQEREGEGGLPLQVEPEWRNEL</sequence>
<dbReference type="GO" id="GO:0016787">
    <property type="term" value="F:hydrolase activity"/>
    <property type="evidence" value="ECO:0007669"/>
    <property type="project" value="UniProtKB-KW"/>
</dbReference>
<dbReference type="Gene3D" id="2.40.30.270">
    <property type="match status" value="1"/>
</dbReference>